<dbReference type="InterPro" id="IPR013561">
    <property type="entry name" value="FilR1_middle_dom"/>
</dbReference>
<dbReference type="AlphaFoldDB" id="M0CMU5"/>
<proteinExistence type="predicted"/>
<keyword evidence="3" id="KW-1185">Reference proteome</keyword>
<dbReference type="Pfam" id="PF08350">
    <property type="entry name" value="FilR1_middle"/>
    <property type="match status" value="1"/>
</dbReference>
<protein>
    <recommendedName>
        <fullName evidence="1">Methanogenesis regulatory protein FilR1 middle domain-containing protein</fullName>
    </recommendedName>
</protein>
<name>M0CMU5_9EURY</name>
<comment type="caution">
    <text evidence="2">The sequence shown here is derived from an EMBL/GenBank/DDBJ whole genome shotgun (WGS) entry which is preliminary data.</text>
</comment>
<dbReference type="SUPFAM" id="SSF46785">
    <property type="entry name" value="Winged helix' DNA-binding domain"/>
    <property type="match status" value="1"/>
</dbReference>
<dbReference type="OrthoDB" id="11410at2157"/>
<accession>M0CMU5</accession>
<dbReference type="EMBL" id="AOIU01000032">
    <property type="protein sequence ID" value="ELZ23727.1"/>
    <property type="molecule type" value="Genomic_DNA"/>
</dbReference>
<evidence type="ECO:0000313" key="2">
    <source>
        <dbReference type="EMBL" id="ELZ23727.1"/>
    </source>
</evidence>
<evidence type="ECO:0000259" key="1">
    <source>
        <dbReference type="Pfam" id="PF08350"/>
    </source>
</evidence>
<dbReference type="RefSeq" id="WP_006884468.1">
    <property type="nucleotide sequence ID" value="NZ_AOIU01000032.1"/>
</dbReference>
<evidence type="ECO:0000313" key="3">
    <source>
        <dbReference type="Proteomes" id="UP000011626"/>
    </source>
</evidence>
<dbReference type="Proteomes" id="UP000011626">
    <property type="component" value="Unassembled WGS sequence"/>
</dbReference>
<reference evidence="2 3" key="1">
    <citation type="journal article" date="2014" name="PLoS Genet.">
        <title>Phylogenetically driven sequencing of extremely halophilic archaea reveals strategies for static and dynamic osmo-response.</title>
        <authorList>
            <person name="Becker E.A."/>
            <person name="Seitzer P.M."/>
            <person name="Tritt A."/>
            <person name="Larsen D."/>
            <person name="Krusor M."/>
            <person name="Yao A.I."/>
            <person name="Wu D."/>
            <person name="Madern D."/>
            <person name="Eisen J.A."/>
            <person name="Darling A.E."/>
            <person name="Facciotti M.T."/>
        </authorList>
    </citation>
    <scope>NUCLEOTIDE SEQUENCE [LARGE SCALE GENOMIC DNA]</scope>
    <source>
        <strain evidence="2 3">2-9-1</strain>
    </source>
</reference>
<sequence>MSSESIVGYVLGSSVRTDVLLAVVAERRSMGALIDAVEASESAVYNAVSDLERKGLVRSLEAGWAATGSGQLVADLIEQQRNLCRLLADDYWRSHDVSALPRRFRLRLTELAGAEVVRASDTDPHAVVREVRDRVDRAGANVDIVTPIYQAEYEAVMPDSPEARLLVDRSVAFDALERVDSPDEADQWTETAVRVLDADVGIAVTDEEIMLSLPTIDGQWDSRTEIVAADDRAMEWGRDLFEHYWDRATPNDEFVTEYFVDPP</sequence>
<organism evidence="2 3">
    <name type="scientific">Halosimplex carlsbadense 2-9-1</name>
    <dbReference type="NCBI Taxonomy" id="797114"/>
    <lineage>
        <taxon>Archaea</taxon>
        <taxon>Methanobacteriati</taxon>
        <taxon>Methanobacteriota</taxon>
        <taxon>Stenosarchaea group</taxon>
        <taxon>Halobacteria</taxon>
        <taxon>Halobacteriales</taxon>
        <taxon>Haloarculaceae</taxon>
        <taxon>Halosimplex</taxon>
    </lineage>
</organism>
<gene>
    <name evidence="2" type="ORF">C475_13988</name>
</gene>
<feature type="domain" description="Methanogenesis regulatory protein FilR1 middle" evidence="1">
    <location>
        <begin position="124"/>
        <end position="247"/>
    </location>
</feature>
<dbReference type="InterPro" id="IPR036390">
    <property type="entry name" value="WH_DNA-bd_sf"/>
</dbReference>
<dbReference type="eggNOG" id="arCOG04362">
    <property type="taxonomic scope" value="Archaea"/>
</dbReference>